<evidence type="ECO:0000256" key="1">
    <source>
        <dbReference type="SAM" id="MobiDB-lite"/>
    </source>
</evidence>
<accession>A2C8K2</accession>
<protein>
    <submittedName>
        <fullName evidence="2">Uncharacterized protein</fullName>
    </submittedName>
</protein>
<dbReference type="EMBL" id="CP000554">
    <property type="protein sequence ID" value="ABM77812.1"/>
    <property type="molecule type" value="Genomic_DNA"/>
</dbReference>
<dbReference type="AlphaFoldDB" id="A2C8K2"/>
<gene>
    <name evidence="2" type="ordered locus">P9303_10631</name>
</gene>
<reference evidence="2 3" key="1">
    <citation type="journal article" date="2007" name="PLoS Genet.">
        <title>Patterns and implications of gene gain and loss in the evolution of Prochlorococcus.</title>
        <authorList>
            <person name="Kettler G.C."/>
            <person name="Martiny A.C."/>
            <person name="Huang K."/>
            <person name="Zucker J."/>
            <person name="Coleman M.L."/>
            <person name="Rodrigue S."/>
            <person name="Chen F."/>
            <person name="Lapidus A."/>
            <person name="Ferriera S."/>
            <person name="Johnson J."/>
            <person name="Steglich C."/>
            <person name="Church G.M."/>
            <person name="Richardson P."/>
            <person name="Chisholm S.W."/>
        </authorList>
    </citation>
    <scope>NUCLEOTIDE SEQUENCE [LARGE SCALE GENOMIC DNA]</scope>
    <source>
        <strain evidence="2 3">MIT 9303</strain>
    </source>
</reference>
<dbReference type="STRING" id="59922.P9303_10631"/>
<proteinExistence type="predicted"/>
<organism evidence="2 3">
    <name type="scientific">Prochlorococcus marinus (strain MIT 9303)</name>
    <dbReference type="NCBI Taxonomy" id="59922"/>
    <lineage>
        <taxon>Bacteria</taxon>
        <taxon>Bacillati</taxon>
        <taxon>Cyanobacteriota</taxon>
        <taxon>Cyanophyceae</taxon>
        <taxon>Synechococcales</taxon>
        <taxon>Prochlorococcaceae</taxon>
        <taxon>Prochlorococcus</taxon>
    </lineage>
</organism>
<evidence type="ECO:0000313" key="2">
    <source>
        <dbReference type="EMBL" id="ABM77812.1"/>
    </source>
</evidence>
<dbReference type="HOGENOM" id="CLU_2956971_0_0_3"/>
<feature type="region of interest" description="Disordered" evidence="1">
    <location>
        <begin position="39"/>
        <end position="59"/>
    </location>
</feature>
<dbReference type="KEGG" id="pmf:P9303_10631"/>
<evidence type="ECO:0000313" key="3">
    <source>
        <dbReference type="Proteomes" id="UP000002274"/>
    </source>
</evidence>
<name>A2C8K2_PROM3</name>
<sequence length="59" mass="6207">MPQAGSVCSARALGSGSLLNLIQAIAFLQKRQEPICSGEARKQKASTALRVGTNEQSPH</sequence>
<dbReference type="Proteomes" id="UP000002274">
    <property type="component" value="Chromosome"/>
</dbReference>